<accession>A0AAD5MLF4</accession>
<dbReference type="AlphaFoldDB" id="A0AAD5MLF4"/>
<sequence length="150" mass="16868">MIVGSVHFDVSVDEDQRNLSGDANAGPDDCRDRKMTLTHYFCYYQLLVIYSEKLVDWVIANRSTGNTFSILRSMFENQPHLPNEAFGVKLKTIILSLFVQKVNTSDFVPTQLQLTFGNVSDVPLADFELPDSFHTTNARDIVEPGSGSFE</sequence>
<dbReference type="EMBL" id="JAHQIW010003913">
    <property type="protein sequence ID" value="KAJ1360590.1"/>
    <property type="molecule type" value="Genomic_DNA"/>
</dbReference>
<comment type="caution">
    <text evidence="1">The sequence shown here is derived from an EMBL/GenBank/DDBJ whole genome shotgun (WGS) entry which is preliminary data.</text>
</comment>
<name>A0AAD5MLF4_PARTN</name>
<keyword evidence="2" id="KW-1185">Reference proteome</keyword>
<gene>
    <name evidence="1" type="ORF">KIN20_019610</name>
</gene>
<protein>
    <submittedName>
        <fullName evidence="1">Uncharacterized protein</fullName>
    </submittedName>
</protein>
<proteinExistence type="predicted"/>
<evidence type="ECO:0000313" key="2">
    <source>
        <dbReference type="Proteomes" id="UP001196413"/>
    </source>
</evidence>
<reference evidence="1" key="1">
    <citation type="submission" date="2021-06" db="EMBL/GenBank/DDBJ databases">
        <title>Parelaphostrongylus tenuis whole genome reference sequence.</title>
        <authorList>
            <person name="Garwood T.J."/>
            <person name="Larsen P.A."/>
            <person name="Fountain-Jones N.M."/>
            <person name="Garbe J.R."/>
            <person name="Macchietto M.G."/>
            <person name="Kania S.A."/>
            <person name="Gerhold R.W."/>
            <person name="Richards J.E."/>
            <person name="Wolf T.M."/>
        </authorList>
    </citation>
    <scope>NUCLEOTIDE SEQUENCE</scope>
    <source>
        <strain evidence="1">MNPRO001-30</strain>
        <tissue evidence="1">Meninges</tissue>
    </source>
</reference>
<organism evidence="1 2">
    <name type="scientific">Parelaphostrongylus tenuis</name>
    <name type="common">Meningeal worm</name>
    <dbReference type="NCBI Taxonomy" id="148309"/>
    <lineage>
        <taxon>Eukaryota</taxon>
        <taxon>Metazoa</taxon>
        <taxon>Ecdysozoa</taxon>
        <taxon>Nematoda</taxon>
        <taxon>Chromadorea</taxon>
        <taxon>Rhabditida</taxon>
        <taxon>Rhabditina</taxon>
        <taxon>Rhabditomorpha</taxon>
        <taxon>Strongyloidea</taxon>
        <taxon>Metastrongylidae</taxon>
        <taxon>Parelaphostrongylus</taxon>
    </lineage>
</organism>
<evidence type="ECO:0000313" key="1">
    <source>
        <dbReference type="EMBL" id="KAJ1360590.1"/>
    </source>
</evidence>
<dbReference type="Proteomes" id="UP001196413">
    <property type="component" value="Unassembled WGS sequence"/>
</dbReference>